<accession>A0A1M6L3D8</accession>
<gene>
    <name evidence="1" type="ORF">SAMN02745248_00606</name>
</gene>
<evidence type="ECO:0000313" key="2">
    <source>
        <dbReference type="Proteomes" id="UP000183952"/>
    </source>
</evidence>
<dbReference type="Pfam" id="PF13730">
    <property type="entry name" value="HTH_36"/>
    <property type="match status" value="1"/>
</dbReference>
<dbReference type="AlphaFoldDB" id="A0A1M6L3D8"/>
<dbReference type="EMBL" id="FRAD01000005">
    <property type="protein sequence ID" value="SHJ65697.1"/>
    <property type="molecule type" value="Genomic_DNA"/>
</dbReference>
<sequence length="166" mass="19482">MLDKRKGYTISENYIMDDVNLSMGAYRCYQMLLSMCQDKDYCYPSLKYLAEKLGRSVKQVSRYISELVNAKLINKRRRGSISNIYTVFAKVKQFFSNINHTVKEKTKDLKPTTTQKNVTNGQNNPIVKEIKSVAKNKPKKVDNFCNYEQRDPNYYLSLEYKLLGWE</sequence>
<evidence type="ECO:0000313" key="1">
    <source>
        <dbReference type="EMBL" id="SHJ65697.1"/>
    </source>
</evidence>
<dbReference type="Proteomes" id="UP000183952">
    <property type="component" value="Unassembled WGS sequence"/>
</dbReference>
<dbReference type="STRING" id="1121331.SAMN02745248_00606"/>
<proteinExistence type="predicted"/>
<dbReference type="Gene3D" id="1.10.10.10">
    <property type="entry name" value="Winged helix-like DNA-binding domain superfamily/Winged helix DNA-binding domain"/>
    <property type="match status" value="1"/>
</dbReference>
<dbReference type="InterPro" id="IPR036390">
    <property type="entry name" value="WH_DNA-bd_sf"/>
</dbReference>
<reference evidence="1 2" key="1">
    <citation type="submission" date="2016-11" db="EMBL/GenBank/DDBJ databases">
        <authorList>
            <person name="Jaros S."/>
            <person name="Januszkiewicz K."/>
            <person name="Wedrychowicz H."/>
        </authorList>
    </citation>
    <scope>NUCLEOTIDE SEQUENCE [LARGE SCALE GENOMIC DNA]</scope>
    <source>
        <strain evidence="1 2">DSM 3090</strain>
    </source>
</reference>
<protein>
    <submittedName>
        <fullName evidence="1">Helix-turn-helix domain-containing protein</fullName>
    </submittedName>
</protein>
<keyword evidence="2" id="KW-1185">Reference proteome</keyword>
<dbReference type="RefSeq" id="WP_072902187.1">
    <property type="nucleotide sequence ID" value="NZ_FRAD01000005.1"/>
</dbReference>
<dbReference type="InterPro" id="IPR036388">
    <property type="entry name" value="WH-like_DNA-bd_sf"/>
</dbReference>
<name>A0A1M6L3D8_9CLOT</name>
<organism evidence="1 2">
    <name type="scientific">Hathewaya proteolytica DSM 3090</name>
    <dbReference type="NCBI Taxonomy" id="1121331"/>
    <lineage>
        <taxon>Bacteria</taxon>
        <taxon>Bacillati</taxon>
        <taxon>Bacillota</taxon>
        <taxon>Clostridia</taxon>
        <taxon>Eubacteriales</taxon>
        <taxon>Clostridiaceae</taxon>
        <taxon>Hathewaya</taxon>
    </lineage>
</organism>
<dbReference type="SUPFAM" id="SSF46785">
    <property type="entry name" value="Winged helix' DNA-binding domain"/>
    <property type="match status" value="1"/>
</dbReference>
<dbReference type="OrthoDB" id="1937422at2"/>